<dbReference type="PANTHER" id="PTHR47354:SF1">
    <property type="entry name" value="CARNITINE MONOOXYGENASE REDUCTASE SUBUNIT"/>
    <property type="match status" value="1"/>
</dbReference>
<organism evidence="9 10">
    <name type="scientific">Ottowia thiooxydans</name>
    <dbReference type="NCBI Taxonomy" id="219182"/>
    <lineage>
        <taxon>Bacteria</taxon>
        <taxon>Pseudomonadati</taxon>
        <taxon>Pseudomonadota</taxon>
        <taxon>Betaproteobacteria</taxon>
        <taxon>Burkholderiales</taxon>
        <taxon>Comamonadaceae</taxon>
        <taxon>Ottowia</taxon>
    </lineage>
</organism>
<keyword evidence="5" id="KW-0408">Iron</keyword>
<accession>A0ABV2Q473</accession>
<keyword evidence="4 9" id="KW-0560">Oxidoreductase</keyword>
<dbReference type="InterPro" id="IPR036010">
    <property type="entry name" value="2Fe-2S_ferredoxin-like_sf"/>
</dbReference>
<keyword evidence="2" id="KW-0001">2Fe-2S</keyword>
<evidence type="ECO:0000256" key="6">
    <source>
        <dbReference type="ARBA" id="ARBA00023014"/>
    </source>
</evidence>
<gene>
    <name evidence="9" type="ORF">ABIE13_000907</name>
</gene>
<feature type="domain" description="FAD-binding FR-type" evidence="8">
    <location>
        <begin position="1"/>
        <end position="97"/>
    </location>
</feature>
<dbReference type="InterPro" id="IPR001433">
    <property type="entry name" value="OxRdtase_FAD/NAD-bd"/>
</dbReference>
<dbReference type="SUPFAM" id="SSF63380">
    <property type="entry name" value="Riboflavin synthase domain-like"/>
    <property type="match status" value="1"/>
</dbReference>
<evidence type="ECO:0000259" key="7">
    <source>
        <dbReference type="PROSITE" id="PS51085"/>
    </source>
</evidence>
<dbReference type="PRINTS" id="PR00409">
    <property type="entry name" value="PHDIOXRDTASE"/>
</dbReference>
<dbReference type="Pfam" id="PF00111">
    <property type="entry name" value="Fer2"/>
    <property type="match status" value="1"/>
</dbReference>
<feature type="domain" description="2Fe-2S ferredoxin-type" evidence="7">
    <location>
        <begin position="223"/>
        <end position="308"/>
    </location>
</feature>
<evidence type="ECO:0000256" key="5">
    <source>
        <dbReference type="ARBA" id="ARBA00023004"/>
    </source>
</evidence>
<dbReference type="EMBL" id="JBEPSH010000002">
    <property type="protein sequence ID" value="MET4575807.1"/>
    <property type="molecule type" value="Genomic_DNA"/>
</dbReference>
<dbReference type="Gene3D" id="3.10.20.30">
    <property type="match status" value="1"/>
</dbReference>
<dbReference type="SUPFAM" id="SSF52343">
    <property type="entry name" value="Ferredoxin reductase-like, C-terminal NADP-linked domain"/>
    <property type="match status" value="1"/>
</dbReference>
<dbReference type="InterPro" id="IPR017938">
    <property type="entry name" value="Riboflavin_synthase-like_b-brl"/>
</dbReference>
<dbReference type="PROSITE" id="PS51384">
    <property type="entry name" value="FAD_FR"/>
    <property type="match status" value="1"/>
</dbReference>
<reference evidence="9 10" key="1">
    <citation type="submission" date="2024-06" db="EMBL/GenBank/DDBJ databases">
        <title>Sorghum-associated microbial communities from plants grown in Nebraska, USA.</title>
        <authorList>
            <person name="Schachtman D."/>
        </authorList>
    </citation>
    <scope>NUCLEOTIDE SEQUENCE [LARGE SCALE GENOMIC DNA]</scope>
    <source>
        <strain evidence="9 10">2709</strain>
    </source>
</reference>
<sequence>MRLFRIEHAAERCKLFEFRSETGWVPPASAGSHIQVHLPSMAARSYSIINPDDVLPRYVIAVKDAVDSTGGSRWLNSEARVGMSFDVSAPKNHFELERSAPHTALFAGGIGITPLWSMIQSLEKSGRSWSLHYGARSKSELLFCQELLRHGDQVRFVTDDEESPRHINFQSCIAASPAGTHFYCCGPKPMMEAFLVATAELPTEQIHVEYFSPKEEASLKGGFSVRLARSNVEVHVAPGTSILDNLRDKGIDVPHACGQGICGTCEMRVIQGTPDHRDSVLTQPERDSNQTMMICCSGSKTNQLVLDY</sequence>
<keyword evidence="3" id="KW-0479">Metal-binding</keyword>
<evidence type="ECO:0000313" key="9">
    <source>
        <dbReference type="EMBL" id="MET4575807.1"/>
    </source>
</evidence>
<dbReference type="InterPro" id="IPR039261">
    <property type="entry name" value="FNR_nucleotide-bd"/>
</dbReference>
<keyword evidence="1" id="KW-0285">Flavoprotein</keyword>
<protein>
    <submittedName>
        <fullName evidence="9">Ferredoxin-NADP reductase</fullName>
        <ecNumber evidence="9">1.1.1.404</ecNumber>
    </submittedName>
</protein>
<dbReference type="PANTHER" id="PTHR47354">
    <property type="entry name" value="NADH OXIDOREDUCTASE HCR"/>
    <property type="match status" value="1"/>
</dbReference>
<dbReference type="SUPFAM" id="SSF54292">
    <property type="entry name" value="2Fe-2S ferredoxin-like"/>
    <property type="match status" value="1"/>
</dbReference>
<dbReference type="GO" id="GO:0016491">
    <property type="term" value="F:oxidoreductase activity"/>
    <property type="evidence" value="ECO:0007669"/>
    <property type="project" value="UniProtKB-KW"/>
</dbReference>
<dbReference type="Pfam" id="PF00175">
    <property type="entry name" value="NAD_binding_1"/>
    <property type="match status" value="1"/>
</dbReference>
<dbReference type="Proteomes" id="UP001549320">
    <property type="component" value="Unassembled WGS sequence"/>
</dbReference>
<dbReference type="PROSITE" id="PS51085">
    <property type="entry name" value="2FE2S_FER_2"/>
    <property type="match status" value="1"/>
</dbReference>
<dbReference type="CDD" id="cd00207">
    <property type="entry name" value="fer2"/>
    <property type="match status" value="1"/>
</dbReference>
<evidence type="ECO:0000256" key="2">
    <source>
        <dbReference type="ARBA" id="ARBA00022714"/>
    </source>
</evidence>
<comment type="caution">
    <text evidence="9">The sequence shown here is derived from an EMBL/GenBank/DDBJ whole genome shotgun (WGS) entry which is preliminary data.</text>
</comment>
<dbReference type="InterPro" id="IPR012675">
    <property type="entry name" value="Beta-grasp_dom_sf"/>
</dbReference>
<dbReference type="InterPro" id="IPR001041">
    <property type="entry name" value="2Fe-2S_ferredoxin-type"/>
</dbReference>
<evidence type="ECO:0000313" key="10">
    <source>
        <dbReference type="Proteomes" id="UP001549320"/>
    </source>
</evidence>
<evidence type="ECO:0000259" key="8">
    <source>
        <dbReference type="PROSITE" id="PS51384"/>
    </source>
</evidence>
<name>A0ABV2Q473_9BURK</name>
<dbReference type="CDD" id="cd06185">
    <property type="entry name" value="PDR_like"/>
    <property type="match status" value="1"/>
</dbReference>
<dbReference type="InterPro" id="IPR006058">
    <property type="entry name" value="2Fe2S_fd_BS"/>
</dbReference>
<dbReference type="InterPro" id="IPR017927">
    <property type="entry name" value="FAD-bd_FR_type"/>
</dbReference>
<evidence type="ECO:0000256" key="3">
    <source>
        <dbReference type="ARBA" id="ARBA00022723"/>
    </source>
</evidence>
<evidence type="ECO:0000256" key="4">
    <source>
        <dbReference type="ARBA" id="ARBA00023002"/>
    </source>
</evidence>
<dbReference type="EC" id="1.1.1.404" evidence="9"/>
<dbReference type="Gene3D" id="2.40.30.10">
    <property type="entry name" value="Translation factors"/>
    <property type="match status" value="1"/>
</dbReference>
<dbReference type="PROSITE" id="PS00197">
    <property type="entry name" value="2FE2S_FER_1"/>
    <property type="match status" value="1"/>
</dbReference>
<evidence type="ECO:0000256" key="1">
    <source>
        <dbReference type="ARBA" id="ARBA00022630"/>
    </source>
</evidence>
<dbReference type="InterPro" id="IPR050415">
    <property type="entry name" value="MRET"/>
</dbReference>
<dbReference type="Gene3D" id="3.40.50.80">
    <property type="entry name" value="Nucleotide-binding domain of ferredoxin-NADP reductase (FNR) module"/>
    <property type="match status" value="1"/>
</dbReference>
<proteinExistence type="predicted"/>
<keyword evidence="10" id="KW-1185">Reference proteome</keyword>
<keyword evidence="6" id="KW-0411">Iron-sulfur</keyword>